<accession>A0ACD5TL66</accession>
<reference evidence="1" key="2">
    <citation type="submission" date="2025-09" db="UniProtKB">
        <authorList>
            <consortium name="EnsemblPlants"/>
        </authorList>
    </citation>
    <scope>IDENTIFICATION</scope>
</reference>
<keyword evidence="2" id="KW-1185">Reference proteome</keyword>
<organism evidence="1 2">
    <name type="scientific">Avena sativa</name>
    <name type="common">Oat</name>
    <dbReference type="NCBI Taxonomy" id="4498"/>
    <lineage>
        <taxon>Eukaryota</taxon>
        <taxon>Viridiplantae</taxon>
        <taxon>Streptophyta</taxon>
        <taxon>Embryophyta</taxon>
        <taxon>Tracheophyta</taxon>
        <taxon>Spermatophyta</taxon>
        <taxon>Magnoliopsida</taxon>
        <taxon>Liliopsida</taxon>
        <taxon>Poales</taxon>
        <taxon>Poaceae</taxon>
        <taxon>BOP clade</taxon>
        <taxon>Pooideae</taxon>
        <taxon>Poodae</taxon>
        <taxon>Poeae</taxon>
        <taxon>Poeae Chloroplast Group 1 (Aveneae type)</taxon>
        <taxon>Aveninae</taxon>
        <taxon>Avena</taxon>
    </lineage>
</organism>
<name>A0ACD5TL66_AVESA</name>
<dbReference type="EnsemblPlants" id="AVESA.00010b.r2.1CG0078190.1">
    <property type="protein sequence ID" value="AVESA.00010b.r2.1CG0078190.1.CDS.1"/>
    <property type="gene ID" value="AVESA.00010b.r2.1CG0078190"/>
</dbReference>
<sequence length="234" mass="26045">MGEGRNAEHSRFQFLATVRSLVAIVVTVLAVAVVVMVIVVIHRPVEMAFRSYGYVQAKDWWRVVANTTSGDAVAPSYVYGPAASVEMLFVLSAVNPSGRGGIKGSINMIHFVDTQNMTEIANFKPKMFDASASVSFDLPPHSSHRYRRWVTIWSKQELQYLYENHLYDSSGFGVMLVVDTIYTPAGHSEKNTSYYCSPVTFIRITEDLNPHEAGDVTCKTAKELGYTPNFKSTT</sequence>
<evidence type="ECO:0000313" key="2">
    <source>
        <dbReference type="Proteomes" id="UP001732700"/>
    </source>
</evidence>
<reference evidence="1" key="1">
    <citation type="submission" date="2021-05" db="EMBL/GenBank/DDBJ databases">
        <authorList>
            <person name="Scholz U."/>
            <person name="Mascher M."/>
            <person name="Fiebig A."/>
        </authorList>
    </citation>
    <scope>NUCLEOTIDE SEQUENCE [LARGE SCALE GENOMIC DNA]</scope>
</reference>
<proteinExistence type="predicted"/>
<protein>
    <submittedName>
        <fullName evidence="1">Uncharacterized protein</fullName>
    </submittedName>
</protein>
<evidence type="ECO:0000313" key="1">
    <source>
        <dbReference type="EnsemblPlants" id="AVESA.00010b.r2.1CG0078190.1.CDS.1"/>
    </source>
</evidence>
<dbReference type="Proteomes" id="UP001732700">
    <property type="component" value="Chromosome 1C"/>
</dbReference>